<proteinExistence type="predicted"/>
<dbReference type="Proteomes" id="UP001154322">
    <property type="component" value="Unassembled WGS sequence"/>
</dbReference>
<protein>
    <submittedName>
        <fullName evidence="1">DUF2332 domain-containing protein</fullName>
    </submittedName>
</protein>
<sequence length="340" mass="38396">MSLSNRFVRFARQECKGSCDLYEHLALHIAADDELLRIASHARPGQPVPNLLFGAVQYLLLAGADHELRRYYDGLVEEPGDIGQSFPPFKDFCRRYADDIVPLLRTKIVQTNEISRCAYLYPSFCLIYEKIRKPLTLIEIGTSAGLQLIWDQYGYSSGARDVYGNPAAEVRIDAAILGDASPPLLPQSPPVTARIGVDLHINRLSDPEDCRWLRALIWPGHRDRVARFDKAARTLAGQPLKLIEGDGIELLPHLAAGIPGESDICVFHTHVGNQMPPEAKRRLERYIGEIGSRRDLFHLYNNMWDENLHLDEYIGGMERKTVLAETDGHGRWFRWIDSGA</sequence>
<gene>
    <name evidence="1" type="ORF">WJ0W_003057</name>
</gene>
<accession>A0ABM9G3Q7</accession>
<organism evidence="1 2">
    <name type="scientific">Paenibacillus melissococcoides</name>
    <dbReference type="NCBI Taxonomy" id="2912268"/>
    <lineage>
        <taxon>Bacteria</taxon>
        <taxon>Bacillati</taxon>
        <taxon>Bacillota</taxon>
        <taxon>Bacilli</taxon>
        <taxon>Bacillales</taxon>
        <taxon>Paenibacillaceae</taxon>
        <taxon>Paenibacillus</taxon>
    </lineage>
</organism>
<evidence type="ECO:0000313" key="2">
    <source>
        <dbReference type="Proteomes" id="UP001154322"/>
    </source>
</evidence>
<reference evidence="1" key="1">
    <citation type="submission" date="2022-06" db="EMBL/GenBank/DDBJ databases">
        <authorList>
            <person name="Dietemann V."/>
            <person name="Ory F."/>
            <person name="Dainat B."/>
            <person name="Oberhansli S."/>
        </authorList>
    </citation>
    <scope>NUCLEOTIDE SEQUENCE</scope>
    <source>
        <strain evidence="1">Ena-SAMPLE-TAB-26-04-2022-14:26:32:270-5432</strain>
    </source>
</reference>
<evidence type="ECO:0000313" key="1">
    <source>
        <dbReference type="EMBL" id="CAH8245822.1"/>
    </source>
</evidence>
<dbReference type="EMBL" id="CALYLO010000004">
    <property type="protein sequence ID" value="CAH8245822.1"/>
    <property type="molecule type" value="Genomic_DNA"/>
</dbReference>
<comment type="caution">
    <text evidence="1">The sequence shown here is derived from an EMBL/GenBank/DDBJ whole genome shotgun (WGS) entry which is preliminary data.</text>
</comment>
<dbReference type="Pfam" id="PF10094">
    <property type="entry name" value="DUF2332"/>
    <property type="match status" value="1"/>
</dbReference>
<name>A0ABM9G3Q7_9BACL</name>
<dbReference type="InterPro" id="IPR011200">
    <property type="entry name" value="UCP012608"/>
</dbReference>
<keyword evidence="2" id="KW-1185">Reference proteome</keyword>
<dbReference type="RefSeq" id="WP_213429802.1">
    <property type="nucleotide sequence ID" value="NZ_AP031286.1"/>
</dbReference>
<dbReference type="PIRSF" id="PIRSF012608">
    <property type="entry name" value="UCP012608"/>
    <property type="match status" value="1"/>
</dbReference>